<dbReference type="SUPFAM" id="SSF54695">
    <property type="entry name" value="POZ domain"/>
    <property type="match status" value="1"/>
</dbReference>
<dbReference type="Proteomes" id="UP000247702">
    <property type="component" value="Unassembled WGS sequence"/>
</dbReference>
<gene>
    <name evidence="4" type="ORF">RCL2_001202800</name>
    <name evidence="3" type="ORF">RclHR1_04930006</name>
</gene>
<dbReference type="PROSITE" id="PS51886">
    <property type="entry name" value="TLDC"/>
    <property type="match status" value="1"/>
</dbReference>
<protein>
    <submittedName>
        <fullName evidence="4">BTB/POZ domain-containing protein</fullName>
    </submittedName>
</protein>
<dbReference type="Pfam" id="PF00651">
    <property type="entry name" value="BTB"/>
    <property type="match status" value="1"/>
</dbReference>
<evidence type="ECO:0000313" key="3">
    <source>
        <dbReference type="EMBL" id="GBC03009.1"/>
    </source>
</evidence>
<organism evidence="3 5">
    <name type="scientific">Rhizophagus clarus</name>
    <dbReference type="NCBI Taxonomy" id="94130"/>
    <lineage>
        <taxon>Eukaryota</taxon>
        <taxon>Fungi</taxon>
        <taxon>Fungi incertae sedis</taxon>
        <taxon>Mucoromycota</taxon>
        <taxon>Glomeromycotina</taxon>
        <taxon>Glomeromycetes</taxon>
        <taxon>Glomerales</taxon>
        <taxon>Glomeraceae</taxon>
        <taxon>Rhizophagus</taxon>
    </lineage>
</organism>
<proteinExistence type="predicted"/>
<name>A0A2Z6SDQ5_9GLOM</name>
<dbReference type="PANTHER" id="PTHR24410">
    <property type="entry name" value="HL07962P-RELATED"/>
    <property type="match status" value="1"/>
</dbReference>
<feature type="domain" description="TLDc" evidence="2">
    <location>
        <begin position="285"/>
        <end position="459"/>
    </location>
</feature>
<dbReference type="Proteomes" id="UP000615446">
    <property type="component" value="Unassembled WGS sequence"/>
</dbReference>
<dbReference type="EMBL" id="BLAL01000087">
    <property type="protein sequence ID" value="GES84941.1"/>
    <property type="molecule type" value="Genomic_DNA"/>
</dbReference>
<dbReference type="InterPro" id="IPR051481">
    <property type="entry name" value="BTB-POZ/Galectin-3-binding"/>
</dbReference>
<evidence type="ECO:0000313" key="4">
    <source>
        <dbReference type="EMBL" id="GES84941.1"/>
    </source>
</evidence>
<evidence type="ECO:0000259" key="2">
    <source>
        <dbReference type="PROSITE" id="PS51886"/>
    </source>
</evidence>
<dbReference type="Gene3D" id="3.30.710.10">
    <property type="entry name" value="Potassium Channel Kv1.1, Chain A"/>
    <property type="match status" value="1"/>
</dbReference>
<sequence>MSHEYCQEVLNDFEKLLTTEIGYDVIIYAGENENMKELHAHSNILCARSQYFYAAFSNEWVEKKDGKFIFNKPNVPPQLFNIILRFIYCGKIDLTNLQISEILNLLISVDELNIHSLISYIQNHLFNSENKFLKQNPIEILETFYQHDSFTDFWDYCLEKFCEEPKILFESDKFTRLKAAVLELFLEKDNLDLEEGLIWDSLLKWGFAQNPSISQDPTKWSNEDVTIMKATFHDFIPLIKFYCISSEEFHEKVYPLKELLPKDLVEDLIKFHIAPNKLKCIYDSTIIERKQFAIFASWIDKEEKSHYCVRNIPYYFNLLYRASRDSYSPVAFHARCDNKGATLIVAKVTNSERIVGGYNPHQWDSSNTWKSTMDSFIYLFTDKNDIKTAKVSYSNGNQYSIRNLSEHGPAFGGGCDLYFNKDGNWHSGNNSYDYYNSYPKIDGIPARFKVDDYEVFQVIKK</sequence>
<dbReference type="SMART" id="SM00225">
    <property type="entry name" value="BTB"/>
    <property type="match status" value="1"/>
</dbReference>
<keyword evidence="5" id="KW-1185">Reference proteome</keyword>
<dbReference type="PROSITE" id="PS50097">
    <property type="entry name" value="BTB"/>
    <property type="match status" value="1"/>
</dbReference>
<evidence type="ECO:0000313" key="5">
    <source>
        <dbReference type="Proteomes" id="UP000247702"/>
    </source>
</evidence>
<dbReference type="InterPro" id="IPR000210">
    <property type="entry name" value="BTB/POZ_dom"/>
</dbReference>
<dbReference type="PANTHER" id="PTHR24410:SF23">
    <property type="entry name" value="BTB DOMAIN-CONTAINING PROTEIN-RELATED"/>
    <property type="match status" value="1"/>
</dbReference>
<dbReference type="Pfam" id="PF07534">
    <property type="entry name" value="TLD"/>
    <property type="match status" value="1"/>
</dbReference>
<evidence type="ECO:0000259" key="1">
    <source>
        <dbReference type="PROSITE" id="PS50097"/>
    </source>
</evidence>
<comment type="caution">
    <text evidence="3">The sequence shown here is derived from an EMBL/GenBank/DDBJ whole genome shotgun (WGS) entry which is preliminary data.</text>
</comment>
<dbReference type="OrthoDB" id="6359816at2759"/>
<dbReference type="InterPro" id="IPR011333">
    <property type="entry name" value="SKP1/BTB/POZ_sf"/>
</dbReference>
<dbReference type="SMART" id="SM00584">
    <property type="entry name" value="TLDc"/>
    <property type="match status" value="1"/>
</dbReference>
<dbReference type="InterPro" id="IPR006571">
    <property type="entry name" value="TLDc_dom"/>
</dbReference>
<dbReference type="AlphaFoldDB" id="A0A2Z6SDQ5"/>
<reference evidence="3 5" key="1">
    <citation type="submission" date="2017-11" db="EMBL/GenBank/DDBJ databases">
        <title>The genome of Rhizophagus clarus HR1 reveals common genetic basis of auxotrophy among arbuscular mycorrhizal fungi.</title>
        <authorList>
            <person name="Kobayashi Y."/>
        </authorList>
    </citation>
    <scope>NUCLEOTIDE SEQUENCE [LARGE SCALE GENOMIC DNA]</scope>
    <source>
        <strain evidence="3 5">HR1</strain>
    </source>
</reference>
<dbReference type="EMBL" id="BEXD01003863">
    <property type="protein sequence ID" value="GBC03009.1"/>
    <property type="molecule type" value="Genomic_DNA"/>
</dbReference>
<dbReference type="CDD" id="cd18186">
    <property type="entry name" value="BTB_POZ_ZBTB_KLHL-like"/>
    <property type="match status" value="1"/>
</dbReference>
<accession>A0A2Z6SDQ5</accession>
<reference evidence="4" key="2">
    <citation type="submission" date="2019-10" db="EMBL/GenBank/DDBJ databases">
        <title>Conservation and host-specific expression of non-tandemly repeated heterogenous ribosome RNA gene in arbuscular mycorrhizal fungi.</title>
        <authorList>
            <person name="Maeda T."/>
            <person name="Kobayashi Y."/>
            <person name="Nakagawa T."/>
            <person name="Ezawa T."/>
            <person name="Yamaguchi K."/>
            <person name="Bino T."/>
            <person name="Nishimoto Y."/>
            <person name="Shigenobu S."/>
            <person name="Kawaguchi M."/>
        </authorList>
    </citation>
    <scope>NUCLEOTIDE SEQUENCE</scope>
    <source>
        <strain evidence="4">HR1</strain>
    </source>
</reference>
<feature type="domain" description="BTB" evidence="1">
    <location>
        <begin position="23"/>
        <end position="96"/>
    </location>
</feature>